<dbReference type="Proteomes" id="UP000626092">
    <property type="component" value="Unassembled WGS sequence"/>
</dbReference>
<comment type="caution">
    <text evidence="1">The sequence shown here is derived from an EMBL/GenBank/DDBJ whole genome shotgun (WGS) entry which is preliminary data.</text>
</comment>
<accession>A0A834L8F8</accession>
<proteinExistence type="predicted"/>
<organism evidence="1 2">
    <name type="scientific">Rhododendron simsii</name>
    <name type="common">Sims's rhododendron</name>
    <dbReference type="NCBI Taxonomy" id="118357"/>
    <lineage>
        <taxon>Eukaryota</taxon>
        <taxon>Viridiplantae</taxon>
        <taxon>Streptophyta</taxon>
        <taxon>Embryophyta</taxon>
        <taxon>Tracheophyta</taxon>
        <taxon>Spermatophyta</taxon>
        <taxon>Magnoliopsida</taxon>
        <taxon>eudicotyledons</taxon>
        <taxon>Gunneridae</taxon>
        <taxon>Pentapetalae</taxon>
        <taxon>asterids</taxon>
        <taxon>Ericales</taxon>
        <taxon>Ericaceae</taxon>
        <taxon>Ericoideae</taxon>
        <taxon>Rhodoreae</taxon>
        <taxon>Rhododendron</taxon>
    </lineage>
</organism>
<reference evidence="1" key="1">
    <citation type="submission" date="2019-11" db="EMBL/GenBank/DDBJ databases">
        <authorList>
            <person name="Liu Y."/>
            <person name="Hou J."/>
            <person name="Li T.-Q."/>
            <person name="Guan C.-H."/>
            <person name="Wu X."/>
            <person name="Wu H.-Z."/>
            <person name="Ling F."/>
            <person name="Zhang R."/>
            <person name="Shi X.-G."/>
            <person name="Ren J.-P."/>
            <person name="Chen E.-F."/>
            <person name="Sun J.-M."/>
        </authorList>
    </citation>
    <scope>NUCLEOTIDE SEQUENCE</scope>
    <source>
        <strain evidence="1">Adult_tree_wgs_1</strain>
        <tissue evidence="1">Leaves</tissue>
    </source>
</reference>
<sequence length="54" mass="5974">MGGRREIAQKLREEERKVGVEAGDGMTTRDGVVVLPSLEMRGTCIRSHFGDTKI</sequence>
<evidence type="ECO:0000313" key="1">
    <source>
        <dbReference type="EMBL" id="KAF7123633.1"/>
    </source>
</evidence>
<protein>
    <submittedName>
        <fullName evidence="1">Uncharacterized protein</fullName>
    </submittedName>
</protein>
<gene>
    <name evidence="1" type="ORF">RHSIM_Rhsim12G0200900</name>
</gene>
<dbReference type="AlphaFoldDB" id="A0A834L8F8"/>
<name>A0A834L8F8_RHOSS</name>
<dbReference type="EMBL" id="WJXA01000012">
    <property type="protein sequence ID" value="KAF7123633.1"/>
    <property type="molecule type" value="Genomic_DNA"/>
</dbReference>
<evidence type="ECO:0000313" key="2">
    <source>
        <dbReference type="Proteomes" id="UP000626092"/>
    </source>
</evidence>
<keyword evidence="2" id="KW-1185">Reference proteome</keyword>